<accession>A0A2S9XIZ9</accession>
<evidence type="ECO:0000313" key="5">
    <source>
        <dbReference type="Proteomes" id="UP000237968"/>
    </source>
</evidence>
<dbReference type="EMBL" id="PVNK01000203">
    <property type="protein sequence ID" value="PRP92856.1"/>
    <property type="molecule type" value="Genomic_DNA"/>
</dbReference>
<dbReference type="EC" id="5.2.1.8" evidence="4"/>
<name>A0A2S9XIZ9_9BACT</name>
<feature type="domain" description="PpiC" evidence="3">
    <location>
        <begin position="199"/>
        <end position="301"/>
    </location>
</feature>
<organism evidence="4 5">
    <name type="scientific">Enhygromyxa salina</name>
    <dbReference type="NCBI Taxonomy" id="215803"/>
    <lineage>
        <taxon>Bacteria</taxon>
        <taxon>Pseudomonadati</taxon>
        <taxon>Myxococcota</taxon>
        <taxon>Polyangia</taxon>
        <taxon>Nannocystales</taxon>
        <taxon>Nannocystaceae</taxon>
        <taxon>Enhygromyxa</taxon>
    </lineage>
</organism>
<dbReference type="Pfam" id="PF13616">
    <property type="entry name" value="Rotamase_3"/>
    <property type="match status" value="1"/>
</dbReference>
<dbReference type="Proteomes" id="UP000237968">
    <property type="component" value="Unassembled WGS sequence"/>
</dbReference>
<feature type="region of interest" description="Disordered" evidence="2">
    <location>
        <begin position="332"/>
        <end position="356"/>
    </location>
</feature>
<gene>
    <name evidence="4" type="primary">cbf2</name>
    <name evidence="4" type="ORF">ENSA5_46880</name>
</gene>
<dbReference type="InterPro" id="IPR000297">
    <property type="entry name" value="PPIase_PpiC"/>
</dbReference>
<dbReference type="InterPro" id="IPR023058">
    <property type="entry name" value="PPIase_PpiC_CS"/>
</dbReference>
<proteinExistence type="predicted"/>
<dbReference type="InterPro" id="IPR050245">
    <property type="entry name" value="PrsA_foldase"/>
</dbReference>
<dbReference type="SUPFAM" id="SSF109998">
    <property type="entry name" value="Triger factor/SurA peptide-binding domain-like"/>
    <property type="match status" value="1"/>
</dbReference>
<comment type="caution">
    <text evidence="4">The sequence shown here is derived from an EMBL/GenBank/DDBJ whole genome shotgun (WGS) entry which is preliminary data.</text>
</comment>
<sequence length="356" mass="39641">MIGGAALGRVVVLASVTGLLGCRQVPAEIAVAEPAAPIVAEPEPDPDPENAPLVCRSELLAIIGEEGLSMVGHEALMSLERRKYSDRGREMPRAAELRYRRSIADRLIDQRLLELEAARLGVHHDEAALREREVEQRRGIEDWDAYLRRRGETEATLRALHIAELRERAILDHRGALTVSPDEVQAEYDTIAPSYDRKDDRVRARHILIKVDPDRVGRASEAEARAEARRLAALANQPDVDFAELARAESDGPSAARGGDLGIFSADRMVEDFSKPVFKAKPGEIVVTQTKFGFHVVLVEGHWGPGPLPLEALEEQIIERFASRKLNAGRSELKDELRERYEPQNCEDERRSQEPG</sequence>
<dbReference type="PANTHER" id="PTHR47245:SF2">
    <property type="entry name" value="PEPTIDYL-PROLYL CIS-TRANS ISOMERASE HP_0175-RELATED"/>
    <property type="match status" value="1"/>
</dbReference>
<dbReference type="Gene3D" id="3.10.50.40">
    <property type="match status" value="1"/>
</dbReference>
<dbReference type="RefSeq" id="WP_106393944.1">
    <property type="nucleotide sequence ID" value="NZ_PVNK01000203.1"/>
</dbReference>
<evidence type="ECO:0000256" key="1">
    <source>
        <dbReference type="PROSITE-ProRule" id="PRU00278"/>
    </source>
</evidence>
<keyword evidence="1 4" id="KW-0413">Isomerase</keyword>
<dbReference type="PANTHER" id="PTHR47245">
    <property type="entry name" value="PEPTIDYLPROLYL ISOMERASE"/>
    <property type="match status" value="1"/>
</dbReference>
<evidence type="ECO:0000313" key="4">
    <source>
        <dbReference type="EMBL" id="PRP92856.1"/>
    </source>
</evidence>
<dbReference type="AlphaFoldDB" id="A0A2S9XIZ9"/>
<dbReference type="PROSITE" id="PS50198">
    <property type="entry name" value="PPIC_PPIASE_2"/>
    <property type="match status" value="1"/>
</dbReference>
<dbReference type="GO" id="GO:0003755">
    <property type="term" value="F:peptidyl-prolyl cis-trans isomerase activity"/>
    <property type="evidence" value="ECO:0007669"/>
    <property type="project" value="UniProtKB-KW"/>
</dbReference>
<reference evidence="4 5" key="1">
    <citation type="submission" date="2018-03" db="EMBL/GenBank/DDBJ databases">
        <title>Draft Genome Sequences of the Obligatory Marine Myxobacteria Enhygromyxa salina SWB005.</title>
        <authorList>
            <person name="Poehlein A."/>
            <person name="Moghaddam J.A."/>
            <person name="Harms H."/>
            <person name="Alanjari M."/>
            <person name="Koenig G.M."/>
            <person name="Daniel R."/>
            <person name="Schaeberle T.F."/>
        </authorList>
    </citation>
    <scope>NUCLEOTIDE SEQUENCE [LARGE SCALE GENOMIC DNA]</scope>
    <source>
        <strain evidence="4 5">SWB005</strain>
    </source>
</reference>
<evidence type="ECO:0000259" key="3">
    <source>
        <dbReference type="PROSITE" id="PS50198"/>
    </source>
</evidence>
<protein>
    <submittedName>
        <fullName evidence="4">Putative peptidyl-prolyl cis-trans isomerase Cbf2</fullName>
        <ecNumber evidence="4">5.2.1.8</ecNumber>
    </submittedName>
</protein>
<dbReference type="OrthoDB" id="14196at2"/>
<dbReference type="SUPFAM" id="SSF54534">
    <property type="entry name" value="FKBP-like"/>
    <property type="match status" value="1"/>
</dbReference>
<keyword evidence="1" id="KW-0697">Rotamase</keyword>
<dbReference type="PROSITE" id="PS01096">
    <property type="entry name" value="PPIC_PPIASE_1"/>
    <property type="match status" value="1"/>
</dbReference>
<evidence type="ECO:0000256" key="2">
    <source>
        <dbReference type="SAM" id="MobiDB-lite"/>
    </source>
</evidence>
<dbReference type="InterPro" id="IPR046357">
    <property type="entry name" value="PPIase_dom_sf"/>
</dbReference>
<keyword evidence="5" id="KW-1185">Reference proteome</keyword>
<dbReference type="InterPro" id="IPR027304">
    <property type="entry name" value="Trigger_fact/SurA_dom_sf"/>
</dbReference>